<feature type="domain" description="TniQ" evidence="1">
    <location>
        <begin position="8"/>
        <end position="159"/>
    </location>
</feature>
<evidence type="ECO:0000313" key="3">
    <source>
        <dbReference type="Proteomes" id="UP001597419"/>
    </source>
</evidence>
<dbReference type="EMBL" id="JBHUKU010000015">
    <property type="protein sequence ID" value="MFD2462197.1"/>
    <property type="molecule type" value="Genomic_DNA"/>
</dbReference>
<proteinExistence type="predicted"/>
<dbReference type="Proteomes" id="UP001597419">
    <property type="component" value="Unassembled WGS sequence"/>
</dbReference>
<gene>
    <name evidence="2" type="ORF">ACFSYJ_26570</name>
</gene>
<dbReference type="InterPro" id="IPR009492">
    <property type="entry name" value="TniQ"/>
</dbReference>
<reference evidence="3" key="1">
    <citation type="journal article" date="2019" name="Int. J. Syst. Evol. Microbiol.">
        <title>The Global Catalogue of Microorganisms (GCM) 10K type strain sequencing project: providing services to taxonomists for standard genome sequencing and annotation.</title>
        <authorList>
            <consortium name="The Broad Institute Genomics Platform"/>
            <consortium name="The Broad Institute Genome Sequencing Center for Infectious Disease"/>
            <person name="Wu L."/>
            <person name="Ma J."/>
        </authorList>
    </citation>
    <scope>NUCLEOTIDE SEQUENCE [LARGE SCALE GENOMIC DNA]</scope>
    <source>
        <strain evidence="3">CGMCC 4.7643</strain>
    </source>
</reference>
<evidence type="ECO:0000259" key="1">
    <source>
        <dbReference type="Pfam" id="PF06527"/>
    </source>
</evidence>
<comment type="caution">
    <text evidence="2">The sequence shown here is derived from an EMBL/GenBank/DDBJ whole genome shotgun (WGS) entry which is preliminary data.</text>
</comment>
<name>A0ABW5GN56_9PSEU</name>
<accession>A0ABW5GN56</accession>
<protein>
    <submittedName>
        <fullName evidence="2">TniQ family protein</fullName>
    </submittedName>
</protein>
<sequence>MTTLRPLPRSLDPLPDESIIGYVLRLGHRLGLAPDRVADITGLISGHSRDRMALAKMLTTIDHASMAAFTTATRLTAHEARQLFLEPLMVRYPPAVWATWTKYRAHTQFGSWVFTRSTRYCPQCLTGNDTAIQRDHGGAWRRSWRLPIVFACTTHKRLLEHACPRCATPAHHRSQAYLQRWSSAELHPAQCRATSHRTARPCGAWLTDPRRSSSPLAPHLRRLQDKLVALLNGKPPGIPTSPGETQREPSIYFLDLAMTTYLIRATWPVSGQLLRNTEEIAIVDDVLGPADGRLQSNYPGRTNPAPRRAMSKLHRLHCTPPLETLPCALLLSAADELLQHDSTEQLVARFRPIAAVAEDKLDVVTGHARFLCSPRLVDAIAEIRNLPTRRSATPSAISSLGTGHSARE</sequence>
<evidence type="ECO:0000313" key="2">
    <source>
        <dbReference type="EMBL" id="MFD2462197.1"/>
    </source>
</evidence>
<keyword evidence="3" id="KW-1185">Reference proteome</keyword>
<dbReference type="Pfam" id="PF06527">
    <property type="entry name" value="TniQ"/>
    <property type="match status" value="1"/>
</dbReference>
<organism evidence="2 3">
    <name type="scientific">Amycolatopsis samaneae</name>
    <dbReference type="NCBI Taxonomy" id="664691"/>
    <lineage>
        <taxon>Bacteria</taxon>
        <taxon>Bacillati</taxon>
        <taxon>Actinomycetota</taxon>
        <taxon>Actinomycetes</taxon>
        <taxon>Pseudonocardiales</taxon>
        <taxon>Pseudonocardiaceae</taxon>
        <taxon>Amycolatopsis</taxon>
    </lineage>
</organism>
<dbReference type="RefSeq" id="WP_345401396.1">
    <property type="nucleotide sequence ID" value="NZ_BAABHG010000012.1"/>
</dbReference>